<organism evidence="4 5">
    <name type="scientific">Grifola frondosa</name>
    <name type="common">Maitake</name>
    <name type="synonym">Polyporus frondosus</name>
    <dbReference type="NCBI Taxonomy" id="5627"/>
    <lineage>
        <taxon>Eukaryota</taxon>
        <taxon>Fungi</taxon>
        <taxon>Dikarya</taxon>
        <taxon>Basidiomycota</taxon>
        <taxon>Agaricomycotina</taxon>
        <taxon>Agaricomycetes</taxon>
        <taxon>Polyporales</taxon>
        <taxon>Grifolaceae</taxon>
        <taxon>Grifola</taxon>
    </lineage>
</organism>
<dbReference type="Gene3D" id="3.20.20.80">
    <property type="entry name" value="Glycosidases"/>
    <property type="match status" value="1"/>
</dbReference>
<dbReference type="STRING" id="5627.A0A1C7LXY3"/>
<name>A0A1C7LXY3_GRIFR</name>
<evidence type="ECO:0000256" key="2">
    <source>
        <dbReference type="SAM" id="Phobius"/>
    </source>
</evidence>
<dbReference type="EMBL" id="LUGG01000015">
    <property type="protein sequence ID" value="OBZ69575.1"/>
    <property type="molecule type" value="Genomic_DNA"/>
</dbReference>
<keyword evidence="2" id="KW-0472">Membrane</keyword>
<keyword evidence="5" id="KW-1185">Reference proteome</keyword>
<dbReference type="InterPro" id="IPR017853">
    <property type="entry name" value="GH"/>
</dbReference>
<dbReference type="OrthoDB" id="2796951at2759"/>
<accession>A0A1C7LXY3</accession>
<comment type="caution">
    <text evidence="4">The sequence shown here is derived from an EMBL/GenBank/DDBJ whole genome shotgun (WGS) entry which is preliminary data.</text>
</comment>
<dbReference type="InterPro" id="IPR031728">
    <property type="entry name" value="GlcAase_C"/>
</dbReference>
<dbReference type="AlphaFoldDB" id="A0A1C7LXY3"/>
<dbReference type="PANTHER" id="PTHR36183:SF2">
    <property type="entry name" value="BETA-GLUCURONIDASE C-TERMINAL DOMAIN-CONTAINING PROTEIN"/>
    <property type="match status" value="1"/>
</dbReference>
<dbReference type="SUPFAM" id="SSF51445">
    <property type="entry name" value="(Trans)glycosidases"/>
    <property type="match status" value="1"/>
</dbReference>
<proteinExistence type="predicted"/>
<feature type="compositionally biased region" description="Polar residues" evidence="1">
    <location>
        <begin position="583"/>
        <end position="607"/>
    </location>
</feature>
<dbReference type="PANTHER" id="PTHR36183">
    <property type="entry name" value="BETA-GLUCURONIDASE"/>
    <property type="match status" value="1"/>
</dbReference>
<dbReference type="Proteomes" id="UP000092993">
    <property type="component" value="Unassembled WGS sequence"/>
</dbReference>
<dbReference type="OMA" id="KEQITWA"/>
<evidence type="ECO:0000256" key="1">
    <source>
        <dbReference type="SAM" id="MobiDB-lite"/>
    </source>
</evidence>
<evidence type="ECO:0000259" key="3">
    <source>
        <dbReference type="Pfam" id="PF16862"/>
    </source>
</evidence>
<gene>
    <name evidence="4" type="ORF">A0H81_10093</name>
</gene>
<reference evidence="4 5" key="1">
    <citation type="submission" date="2016-03" db="EMBL/GenBank/DDBJ databases">
        <title>Whole genome sequencing of Grifola frondosa 9006-11.</title>
        <authorList>
            <person name="Min B."/>
            <person name="Park H."/>
            <person name="Kim J.-G."/>
            <person name="Cho H."/>
            <person name="Oh Y.-L."/>
            <person name="Kong W.-S."/>
            <person name="Choi I.-G."/>
        </authorList>
    </citation>
    <scope>NUCLEOTIDE SEQUENCE [LARGE SCALE GENOMIC DNA]</scope>
    <source>
        <strain evidence="4 5">9006-11</strain>
    </source>
</reference>
<feature type="domain" description="Beta-glucuronidase C-terminal" evidence="3">
    <location>
        <begin position="441"/>
        <end position="551"/>
    </location>
</feature>
<keyword evidence="2" id="KW-0812">Transmembrane</keyword>
<protein>
    <submittedName>
        <fullName evidence="4">Beta-glucuronidase</fullName>
    </submittedName>
</protein>
<dbReference type="InterPro" id="IPR052974">
    <property type="entry name" value="GH79_Enzymes"/>
</dbReference>
<keyword evidence="2" id="KW-1133">Transmembrane helix</keyword>
<evidence type="ECO:0000313" key="5">
    <source>
        <dbReference type="Proteomes" id="UP000092993"/>
    </source>
</evidence>
<dbReference type="Pfam" id="PF16862">
    <property type="entry name" value="Glyco_hydro_79C"/>
    <property type="match status" value="1"/>
</dbReference>
<sequence length="636" mass="66554">MVSSASGSSSSSTTTASIPWATAFSAYNDVVLSPPPLPVPLPPTQFSISLANQAVDVSGLSIPQSGSFYGFSIEMSVANQVIGKNSSLLQVPFLNLMAIISERGGSVRVRVGGNTQETATLVSNLSIPGIIEQDSKDPTDPTGTPIVDFTPDLLYMLGNVSALVNVKWYLGIPLNDTANLRLEIAEYAEAILGDNVLGFQVGNEPDLYASHGHRPATYGPFDYFGEFGVVVDAINNDPKIPVRNNLIGPSVSGNWKPEDVWNTGFIPQYNSSLGMLSVEHYPDQNCAAAFPNAGFGPPKDAQAEFPTYLTHASGQGVVQAYINSTLIAQAAEKPFIMFETNTASCGGFPGISDSFGAAIWALDYGLQMAYTNFSGALLHVGGHNVSYNPFTPPPTNISRTEGWTIGPIFYSVVAMAEALGSSNTSRVLDLNANTANPYTPAYAIYENGVLARLVLFNYMTDPSGAAAYTATISVGGGLIAGANRGGLQGEPNGTPAQVNVKYLLAPSVSEKNNVTWAGQTLGGRFQADGRWQGSEQVVTIPCNQAANTCDIPESTPSSTQTFPTTTQTKTVATFSVDSSVLATSNGDNGSSRNHDGLTSTSKGSSDASRAAGLAPGITALAGVLAGVWVLIGGLRR</sequence>
<evidence type="ECO:0000313" key="4">
    <source>
        <dbReference type="EMBL" id="OBZ69575.1"/>
    </source>
</evidence>
<feature type="region of interest" description="Disordered" evidence="1">
    <location>
        <begin position="583"/>
        <end position="610"/>
    </location>
</feature>
<feature type="transmembrane region" description="Helical" evidence="2">
    <location>
        <begin position="610"/>
        <end position="631"/>
    </location>
</feature>